<dbReference type="AlphaFoldDB" id="A0AB39RM68"/>
<feature type="transmembrane region" description="Helical" evidence="1">
    <location>
        <begin position="115"/>
        <end position="136"/>
    </location>
</feature>
<dbReference type="EMBL" id="CP163443">
    <property type="protein sequence ID" value="XDQ55593.1"/>
    <property type="molecule type" value="Genomic_DNA"/>
</dbReference>
<feature type="transmembrane region" description="Helical" evidence="1">
    <location>
        <begin position="20"/>
        <end position="41"/>
    </location>
</feature>
<feature type="transmembrane region" description="Helical" evidence="1">
    <location>
        <begin position="53"/>
        <end position="73"/>
    </location>
</feature>
<evidence type="ECO:0000256" key="1">
    <source>
        <dbReference type="SAM" id="Phobius"/>
    </source>
</evidence>
<organism evidence="2">
    <name type="scientific">Streptomyces sp. R41</name>
    <dbReference type="NCBI Taxonomy" id="3238632"/>
    <lineage>
        <taxon>Bacteria</taxon>
        <taxon>Bacillati</taxon>
        <taxon>Actinomycetota</taxon>
        <taxon>Actinomycetes</taxon>
        <taxon>Kitasatosporales</taxon>
        <taxon>Streptomycetaceae</taxon>
        <taxon>Streptomyces</taxon>
    </lineage>
</organism>
<gene>
    <name evidence="2" type="ORF">AB5J53_29990</name>
</gene>
<name>A0AB39RM68_9ACTN</name>
<sequence length="193" mass="20745">MGLLQAPVPLGYGPASKEAHSVAAPLLTGAALALAGVVAGANERIFRWPGVSLLLLVATSMSLIASIQLHYFARQYLYSRQDIHDWYGNDNEAQLKRLYAWQGDDYSVWARYQSLAVHCFSAGTVLLGLGVGAALIPPDGGQQASWRWAAGGLVLLCTAVEAVWTIAIYRKNVHLGVKRGFALSAIAKPRENA</sequence>
<proteinExistence type="predicted"/>
<dbReference type="RefSeq" id="WP_369248732.1">
    <property type="nucleotide sequence ID" value="NZ_CP163443.1"/>
</dbReference>
<keyword evidence="1" id="KW-0472">Membrane</keyword>
<keyword evidence="1" id="KW-1133">Transmembrane helix</keyword>
<accession>A0AB39RM68</accession>
<protein>
    <submittedName>
        <fullName evidence="2">Uncharacterized protein</fullName>
    </submittedName>
</protein>
<reference evidence="2" key="1">
    <citation type="submission" date="2024-07" db="EMBL/GenBank/DDBJ databases">
        <authorList>
            <person name="Yu S.T."/>
        </authorList>
    </citation>
    <scope>NUCLEOTIDE SEQUENCE</scope>
    <source>
        <strain evidence="2">R41</strain>
    </source>
</reference>
<keyword evidence="1" id="KW-0812">Transmembrane</keyword>
<evidence type="ECO:0000313" key="2">
    <source>
        <dbReference type="EMBL" id="XDQ55593.1"/>
    </source>
</evidence>
<feature type="transmembrane region" description="Helical" evidence="1">
    <location>
        <begin position="148"/>
        <end position="169"/>
    </location>
</feature>